<dbReference type="CDD" id="cd08497">
    <property type="entry name" value="MbnE-like"/>
    <property type="match status" value="1"/>
</dbReference>
<dbReference type="EMBL" id="CP002083">
    <property type="protein sequence ID" value="ADJ23463.1"/>
    <property type="molecule type" value="Genomic_DNA"/>
</dbReference>
<protein>
    <submittedName>
        <fullName evidence="6">Extracellular solute-binding protein family 5</fullName>
    </submittedName>
</protein>
<organism evidence="6 7">
    <name type="scientific">Hyphomicrobium denitrificans (strain ATCC 51888 / DSM 1869 / NCIMB 11706 / TK 0415)</name>
    <dbReference type="NCBI Taxonomy" id="582899"/>
    <lineage>
        <taxon>Bacteria</taxon>
        <taxon>Pseudomonadati</taxon>
        <taxon>Pseudomonadota</taxon>
        <taxon>Alphaproteobacteria</taxon>
        <taxon>Hyphomicrobiales</taxon>
        <taxon>Hyphomicrobiaceae</taxon>
        <taxon>Hyphomicrobium</taxon>
    </lineage>
</organism>
<evidence type="ECO:0000259" key="5">
    <source>
        <dbReference type="Pfam" id="PF00496"/>
    </source>
</evidence>
<feature type="domain" description="Solute-binding protein family 5" evidence="5">
    <location>
        <begin position="101"/>
        <end position="511"/>
    </location>
</feature>
<dbReference type="OrthoDB" id="9803988at2"/>
<dbReference type="InterPro" id="IPR000914">
    <property type="entry name" value="SBP_5_dom"/>
</dbReference>
<comment type="similarity">
    <text evidence="2">Belongs to the bacterial solute-binding protein 5 family.</text>
</comment>
<dbReference type="PROSITE" id="PS51257">
    <property type="entry name" value="PROKAR_LIPOPROTEIN"/>
    <property type="match status" value="1"/>
</dbReference>
<dbReference type="SUPFAM" id="SSF53850">
    <property type="entry name" value="Periplasmic binding protein-like II"/>
    <property type="match status" value="1"/>
</dbReference>
<dbReference type="InterPro" id="IPR039424">
    <property type="entry name" value="SBP_5"/>
</dbReference>
<dbReference type="PANTHER" id="PTHR30290:SF64">
    <property type="entry name" value="ABC TRANSPORTER PERIPLASMIC BINDING PROTEIN"/>
    <property type="match status" value="1"/>
</dbReference>
<keyword evidence="7" id="KW-1185">Reference proteome</keyword>
<dbReference type="GO" id="GO:0030288">
    <property type="term" value="C:outer membrane-bounded periplasmic space"/>
    <property type="evidence" value="ECO:0007669"/>
    <property type="project" value="TreeGrafter"/>
</dbReference>
<reference evidence="7" key="1">
    <citation type="journal article" date="2011" name="J. Bacteriol.">
        <title>Genome sequences of eight morphologically diverse alphaproteobacteria.</title>
        <authorList>
            <consortium name="US DOE Joint Genome Institute"/>
            <person name="Brown P.J."/>
            <person name="Kysela D.T."/>
            <person name="Buechlein A."/>
            <person name="Hemmerich C."/>
            <person name="Brun Y.V."/>
        </authorList>
    </citation>
    <scope>NUCLEOTIDE SEQUENCE [LARGE SCALE GENOMIC DNA]</scope>
    <source>
        <strain evidence="7">ATCC 51888 / DSM 1869 / NCIB 11706 / TK 0415</strain>
    </source>
</reference>
<gene>
    <name evidence="6" type="ordered locus">Hden_1656</name>
</gene>
<accession>D8JYL1</accession>
<dbReference type="Gene3D" id="3.10.105.10">
    <property type="entry name" value="Dipeptide-binding Protein, Domain 3"/>
    <property type="match status" value="1"/>
</dbReference>
<proteinExistence type="inferred from homology"/>
<dbReference type="Proteomes" id="UP000002033">
    <property type="component" value="Chromosome"/>
</dbReference>
<dbReference type="PIRSF" id="PIRSF002741">
    <property type="entry name" value="MppA"/>
    <property type="match status" value="1"/>
</dbReference>
<sequence precursor="true">MPFGKFSLFAALIIGTLACHPAVAAPQPSIALHGTARYGDGFTAFSYVNPQAPKGGKLTLGVLGSFENLNPLIVRGVPASGVREFSVESLMARSLDEPFTLYGLLAETIDVADDRKSVTFTLNPAAKFSDRQPVTQDDVIASFELLKTKGRPNHRTYFAKVPKVEKVGDRGIRFTFEDADDRELPLILGVMPVFEARAMTPEQFDSSSMTPLIGSGPYTVSRVDAGRSLTYARDDGYWGKDLPVNRGRFNFDEIRFDYFRDASVMLEAFRSGTLDLRLEEDPGRWADAYNIPAVRDGRIIKAEFSIGLPAGMTALVFNTRRAVFADPRVRRALMTLFDFEWTNRTLYNGLFKRTTSYFERSYLASTGIPADAYERQLLTPYPDAVRPEFLAGTYKFPESDGGGGNRDNQKAAFKLLTEAGMILKGGQLVDGKTGQPLTFEILANSNAQEALLLSYTRSLAPLGIAARVRVVDSAQYQERLSSYDYDMIQNTWPSSLSPGNEQLFRWSAKTADAQGSFNFAGVKNPAADAMINAMLAAETEENFISSVRALDRVLLSGDYVVPLFYTPRQWVAYWAKLKHPEKTPLFGYAVDTWWVESK</sequence>
<dbReference type="RefSeq" id="WP_013215622.1">
    <property type="nucleotide sequence ID" value="NC_014313.1"/>
</dbReference>
<dbReference type="HOGENOM" id="CLU_023171_0_0_5"/>
<comment type="subcellular location">
    <subcellularLocation>
        <location evidence="1">Periplasm</location>
    </subcellularLocation>
</comment>
<feature type="signal peptide" evidence="4">
    <location>
        <begin position="1"/>
        <end position="24"/>
    </location>
</feature>
<dbReference type="GO" id="GO:0043190">
    <property type="term" value="C:ATP-binding cassette (ABC) transporter complex"/>
    <property type="evidence" value="ECO:0007669"/>
    <property type="project" value="InterPro"/>
</dbReference>
<evidence type="ECO:0000313" key="6">
    <source>
        <dbReference type="EMBL" id="ADJ23463.1"/>
    </source>
</evidence>
<evidence type="ECO:0000313" key="7">
    <source>
        <dbReference type="Proteomes" id="UP000002033"/>
    </source>
</evidence>
<dbReference type="eggNOG" id="COG4166">
    <property type="taxonomic scope" value="Bacteria"/>
</dbReference>
<dbReference type="PANTHER" id="PTHR30290">
    <property type="entry name" value="PERIPLASMIC BINDING COMPONENT OF ABC TRANSPORTER"/>
    <property type="match status" value="1"/>
</dbReference>
<dbReference type="Pfam" id="PF00496">
    <property type="entry name" value="SBP_bac_5"/>
    <property type="match status" value="1"/>
</dbReference>
<evidence type="ECO:0000256" key="4">
    <source>
        <dbReference type="SAM" id="SignalP"/>
    </source>
</evidence>
<dbReference type="STRING" id="582899.Hden_1656"/>
<evidence type="ECO:0000256" key="2">
    <source>
        <dbReference type="ARBA" id="ARBA00005695"/>
    </source>
</evidence>
<dbReference type="GO" id="GO:0015833">
    <property type="term" value="P:peptide transport"/>
    <property type="evidence" value="ECO:0007669"/>
    <property type="project" value="TreeGrafter"/>
</dbReference>
<evidence type="ECO:0000256" key="1">
    <source>
        <dbReference type="ARBA" id="ARBA00004418"/>
    </source>
</evidence>
<dbReference type="InterPro" id="IPR030678">
    <property type="entry name" value="Peptide/Ni-bd"/>
</dbReference>
<dbReference type="KEGG" id="hdn:Hden_1656"/>
<evidence type="ECO:0000256" key="3">
    <source>
        <dbReference type="ARBA" id="ARBA00022729"/>
    </source>
</evidence>
<dbReference type="AlphaFoldDB" id="D8JYL1"/>
<feature type="chain" id="PRO_5003116504" evidence="4">
    <location>
        <begin position="25"/>
        <end position="598"/>
    </location>
</feature>
<dbReference type="GO" id="GO:1904680">
    <property type="term" value="F:peptide transmembrane transporter activity"/>
    <property type="evidence" value="ECO:0007669"/>
    <property type="project" value="TreeGrafter"/>
</dbReference>
<dbReference type="GO" id="GO:0042884">
    <property type="term" value="P:microcin transport"/>
    <property type="evidence" value="ECO:0007669"/>
    <property type="project" value="TreeGrafter"/>
</dbReference>
<dbReference type="Gene3D" id="3.40.190.10">
    <property type="entry name" value="Periplasmic binding protein-like II"/>
    <property type="match status" value="1"/>
</dbReference>
<keyword evidence="3 4" id="KW-0732">Signal</keyword>
<name>D8JYL1_HYPDA</name>